<name>A0A9X8QK97_9PSED</name>
<comment type="similarity">
    <text evidence="5">Belongs to the rhamnose mutarotase family.</text>
</comment>
<dbReference type="GO" id="GO:0019301">
    <property type="term" value="P:rhamnose catabolic process"/>
    <property type="evidence" value="ECO:0007669"/>
    <property type="project" value="UniProtKB-UniRule"/>
</dbReference>
<comment type="catalytic activity">
    <reaction evidence="5">
        <text>alpha-L-rhamnose = beta-L-rhamnose</text>
        <dbReference type="Rhea" id="RHEA:25584"/>
        <dbReference type="ChEBI" id="CHEBI:27586"/>
        <dbReference type="ChEBI" id="CHEBI:27907"/>
        <dbReference type="EC" id="5.1.3.32"/>
    </reaction>
</comment>
<comment type="subunit">
    <text evidence="5">Homodimer.</text>
</comment>
<dbReference type="HAMAP" id="MF_01663">
    <property type="entry name" value="L_rham_rotase"/>
    <property type="match status" value="1"/>
</dbReference>
<dbReference type="PANTHER" id="PTHR34389:SF2">
    <property type="entry name" value="L-RHAMNOSE MUTAROTASE"/>
    <property type="match status" value="1"/>
</dbReference>
<sequence>MPTKAFRMTLHPGQAEEYQRRHDEIWPELVDALLAAGVEDYRIFLDPDTHALYAVLTNRSEHALDELPRLPVMKRWWHHMAEIMATNPDESPVSVPLLPVFVLTAGDA</sequence>
<evidence type="ECO:0000256" key="1">
    <source>
        <dbReference type="ARBA" id="ARBA00022490"/>
    </source>
</evidence>
<feature type="binding site" evidence="5">
    <location>
        <begin position="76"/>
        <end position="77"/>
    </location>
    <ligand>
        <name>substrate</name>
    </ligand>
</feature>
<dbReference type="GO" id="GO:0062192">
    <property type="term" value="F:L-rhamnose mutarotase activity"/>
    <property type="evidence" value="ECO:0007669"/>
    <property type="project" value="UniProtKB-UniRule"/>
</dbReference>
<dbReference type="PANTHER" id="PTHR34389">
    <property type="entry name" value="L-RHAMNOSE MUTAROTASE"/>
    <property type="match status" value="1"/>
</dbReference>
<keyword evidence="2 5" id="KW-0413">Isomerase</keyword>
<evidence type="ECO:0000313" key="7">
    <source>
        <dbReference type="EMBL" id="SEQ83775.1"/>
    </source>
</evidence>
<evidence type="ECO:0000256" key="6">
    <source>
        <dbReference type="NCBIfam" id="TIGR02625"/>
    </source>
</evidence>
<dbReference type="SUPFAM" id="SSF54909">
    <property type="entry name" value="Dimeric alpha+beta barrel"/>
    <property type="match status" value="1"/>
</dbReference>
<dbReference type="RefSeq" id="WP_173869094.1">
    <property type="nucleotide sequence ID" value="NZ_FOEV01000009.1"/>
</dbReference>
<feature type="active site" description="Proton donor" evidence="5">
    <location>
        <position position="22"/>
    </location>
</feature>
<gene>
    <name evidence="5" type="primary">rhaM</name>
    <name evidence="7" type="ORF">SAMN05216409_10965</name>
</gene>
<dbReference type="GeneID" id="300268925"/>
<keyword evidence="1 5" id="KW-0963">Cytoplasm</keyword>
<proteinExistence type="inferred from homology"/>
<dbReference type="InterPro" id="IPR008000">
    <property type="entry name" value="Rham/fucose_mutarotase"/>
</dbReference>
<protein>
    <recommendedName>
        <fullName evidence="5 6">L-rhamnose mutarotase</fullName>
        <ecNumber evidence="5 6">5.1.3.32</ecNumber>
    </recommendedName>
    <alternativeName>
        <fullName evidence="5">Rhamnose 1-epimerase</fullName>
    </alternativeName>
    <alternativeName>
        <fullName evidence="5">Type-3 mutarotase</fullName>
    </alternativeName>
</protein>
<dbReference type="GO" id="GO:0005737">
    <property type="term" value="C:cytoplasm"/>
    <property type="evidence" value="ECO:0007669"/>
    <property type="project" value="UniProtKB-SubCell"/>
</dbReference>
<dbReference type="InterPro" id="IPR013448">
    <property type="entry name" value="L-rhamnose_mutarotase"/>
</dbReference>
<dbReference type="AlphaFoldDB" id="A0A9X8QK97"/>
<evidence type="ECO:0000313" key="8">
    <source>
        <dbReference type="Proteomes" id="UP000183210"/>
    </source>
</evidence>
<comment type="subcellular location">
    <subcellularLocation>
        <location evidence="5">Cytoplasm</location>
    </subcellularLocation>
</comment>
<keyword evidence="4 5" id="KW-0684">Rhamnose metabolism</keyword>
<dbReference type="NCBIfam" id="TIGR02625">
    <property type="entry name" value="YiiL_rotase"/>
    <property type="match status" value="1"/>
</dbReference>
<comment type="function">
    <text evidence="5">Involved in the anomeric conversion of L-rhamnose.</text>
</comment>
<dbReference type="Proteomes" id="UP000183210">
    <property type="component" value="Unassembled WGS sequence"/>
</dbReference>
<accession>A0A9X8QK97</accession>
<evidence type="ECO:0000256" key="5">
    <source>
        <dbReference type="HAMAP-Rule" id="MF_01663"/>
    </source>
</evidence>
<feature type="binding site" evidence="5">
    <location>
        <position position="41"/>
    </location>
    <ligand>
        <name>substrate</name>
    </ligand>
</feature>
<evidence type="ECO:0000256" key="4">
    <source>
        <dbReference type="ARBA" id="ARBA00023308"/>
    </source>
</evidence>
<dbReference type="EMBL" id="FOEV01000009">
    <property type="protein sequence ID" value="SEQ83775.1"/>
    <property type="molecule type" value="Genomic_DNA"/>
</dbReference>
<evidence type="ECO:0000256" key="3">
    <source>
        <dbReference type="ARBA" id="ARBA00023277"/>
    </source>
</evidence>
<dbReference type="Pfam" id="PF05336">
    <property type="entry name" value="rhaM"/>
    <property type="match status" value="1"/>
</dbReference>
<keyword evidence="3 5" id="KW-0119">Carbohydrate metabolism</keyword>
<dbReference type="EC" id="5.1.3.32" evidence="5 6"/>
<organism evidence="7 8">
    <name type="scientific">Pseudomonas lutea</name>
    <dbReference type="NCBI Taxonomy" id="243924"/>
    <lineage>
        <taxon>Bacteria</taxon>
        <taxon>Pseudomonadati</taxon>
        <taxon>Pseudomonadota</taxon>
        <taxon>Gammaproteobacteria</taxon>
        <taxon>Pseudomonadales</taxon>
        <taxon>Pseudomonadaceae</taxon>
        <taxon>Pseudomonas</taxon>
    </lineage>
</organism>
<comment type="pathway">
    <text evidence="5">Carbohydrate metabolism; L-rhamnose metabolism.</text>
</comment>
<evidence type="ECO:0000256" key="2">
    <source>
        <dbReference type="ARBA" id="ARBA00023235"/>
    </source>
</evidence>
<feature type="binding site" evidence="5">
    <location>
        <position position="18"/>
    </location>
    <ligand>
        <name>substrate</name>
    </ligand>
</feature>
<dbReference type="Gene3D" id="3.30.70.100">
    <property type="match status" value="1"/>
</dbReference>
<reference evidence="7 8" key="1">
    <citation type="submission" date="2016-10" db="EMBL/GenBank/DDBJ databases">
        <authorList>
            <person name="Varghese N."/>
            <person name="Submissions S."/>
        </authorList>
    </citation>
    <scope>NUCLEOTIDE SEQUENCE [LARGE SCALE GENOMIC DNA]</scope>
    <source>
        <strain evidence="7 8">LMG 21974</strain>
    </source>
</reference>
<dbReference type="InterPro" id="IPR011008">
    <property type="entry name" value="Dimeric_a/b-barrel"/>
</dbReference>
<comment type="caution">
    <text evidence="7">The sequence shown here is derived from an EMBL/GenBank/DDBJ whole genome shotgun (WGS) entry which is preliminary data.</text>
</comment>